<dbReference type="GO" id="GO:0050660">
    <property type="term" value="F:flavin adenine dinucleotide binding"/>
    <property type="evidence" value="ECO:0007669"/>
    <property type="project" value="InterPro"/>
</dbReference>
<dbReference type="PIRSF" id="PIRSF016578">
    <property type="entry name" value="HsaA"/>
    <property type="match status" value="1"/>
</dbReference>
<dbReference type="InterPro" id="IPR023922">
    <property type="entry name" value="S04_starv_induced_SfnB"/>
</dbReference>
<dbReference type="GO" id="GO:0016712">
    <property type="term" value="F:oxidoreductase activity, acting on paired donors, with incorporation or reduction of molecular oxygen, reduced flavin or flavoprotein as one donor, and incorporation of one atom of oxygen"/>
    <property type="evidence" value="ECO:0007669"/>
    <property type="project" value="TreeGrafter"/>
</dbReference>
<dbReference type="InterPro" id="IPR013107">
    <property type="entry name" value="Acyl-CoA_DH_C"/>
</dbReference>
<dbReference type="Gene3D" id="2.40.110.10">
    <property type="entry name" value="Butyryl-CoA Dehydrogenase, subunit A, domain 2"/>
    <property type="match status" value="1"/>
</dbReference>
<evidence type="ECO:0000259" key="4">
    <source>
        <dbReference type="Pfam" id="PF08028"/>
    </source>
</evidence>
<dbReference type="PANTHER" id="PTHR48083">
    <property type="entry name" value="MEDIUM-CHAIN SPECIFIC ACYL-COA DEHYDROGENASE, MITOCHONDRIAL-RELATED"/>
    <property type="match status" value="1"/>
</dbReference>
<dbReference type="GO" id="GO:0005737">
    <property type="term" value="C:cytoplasm"/>
    <property type="evidence" value="ECO:0007669"/>
    <property type="project" value="TreeGrafter"/>
</dbReference>
<evidence type="ECO:0000313" key="5">
    <source>
        <dbReference type="EMBL" id="SIO26324.1"/>
    </source>
</evidence>
<evidence type="ECO:0000256" key="1">
    <source>
        <dbReference type="ARBA" id="ARBA00023002"/>
    </source>
</evidence>
<dbReference type="CDD" id="cd01163">
    <property type="entry name" value="DszC"/>
    <property type="match status" value="1"/>
</dbReference>
<feature type="domain" description="Acyl-CoA dehydrogenase/oxidase N-terminal" evidence="3">
    <location>
        <begin position="49"/>
        <end position="147"/>
    </location>
</feature>
<gene>
    <name evidence="5" type="ORF">SAMN05444165_1767</name>
</gene>
<reference evidence="5 6" key="1">
    <citation type="submission" date="2016-11" db="EMBL/GenBank/DDBJ databases">
        <authorList>
            <person name="Jaros S."/>
            <person name="Januszkiewicz K."/>
            <person name="Wedrychowicz H."/>
        </authorList>
    </citation>
    <scope>NUCLEOTIDE SEQUENCE [LARGE SCALE GENOMIC DNA]</scope>
    <source>
        <strain evidence="5 6">GAS95</strain>
    </source>
</reference>
<dbReference type="Gene3D" id="1.10.540.10">
    <property type="entry name" value="Acyl-CoA dehydrogenase/oxidase, N-terminal domain"/>
    <property type="match status" value="1"/>
</dbReference>
<evidence type="ECO:0000259" key="3">
    <source>
        <dbReference type="Pfam" id="PF02771"/>
    </source>
</evidence>
<feature type="domain" description="Acyl-CoA dehydrogenase C-terminal" evidence="4">
    <location>
        <begin position="270"/>
        <end position="405"/>
    </location>
</feature>
<accession>A0A1N6I2R2</accession>
<dbReference type="InterPro" id="IPR046373">
    <property type="entry name" value="Acyl-CoA_Oxase/DH_mid-dom_sf"/>
</dbReference>
<dbReference type="Pfam" id="PF08028">
    <property type="entry name" value="Acyl-CoA_dh_2"/>
    <property type="match status" value="1"/>
</dbReference>
<proteinExistence type="inferred from homology"/>
<dbReference type="AlphaFoldDB" id="A0A1N6I2R2"/>
<name>A0A1N6I2R2_9BURK</name>
<dbReference type="InterPro" id="IPR037069">
    <property type="entry name" value="AcylCoA_DH/ox_N_sf"/>
</dbReference>
<organism evidence="5 6">
    <name type="scientific">Paraburkholderia phenazinium</name>
    <dbReference type="NCBI Taxonomy" id="60549"/>
    <lineage>
        <taxon>Bacteria</taxon>
        <taxon>Pseudomonadati</taxon>
        <taxon>Pseudomonadota</taxon>
        <taxon>Betaproteobacteria</taxon>
        <taxon>Burkholderiales</taxon>
        <taxon>Burkholderiaceae</taxon>
        <taxon>Paraburkholderia</taxon>
    </lineage>
</organism>
<comment type="similarity">
    <text evidence="2">Belongs to the HpaH/HsaA monooxygenase family.</text>
</comment>
<evidence type="ECO:0000313" key="6">
    <source>
        <dbReference type="Proteomes" id="UP000185151"/>
    </source>
</evidence>
<keyword evidence="1" id="KW-0560">Oxidoreductase</keyword>
<dbReference type="InterPro" id="IPR013786">
    <property type="entry name" value="AcylCoA_DH/ox_N"/>
</dbReference>
<dbReference type="InterPro" id="IPR009100">
    <property type="entry name" value="AcylCoA_DH/oxidase_NM_dom_sf"/>
</dbReference>
<dbReference type="Gene3D" id="1.20.140.10">
    <property type="entry name" value="Butyryl-CoA Dehydrogenase, subunit A, domain 3"/>
    <property type="match status" value="1"/>
</dbReference>
<dbReference type="Pfam" id="PF02771">
    <property type="entry name" value="Acyl-CoA_dh_N"/>
    <property type="match status" value="1"/>
</dbReference>
<dbReference type="EMBL" id="FSRU01000001">
    <property type="protein sequence ID" value="SIO26324.1"/>
    <property type="molecule type" value="Genomic_DNA"/>
</dbReference>
<keyword evidence="6" id="KW-1185">Reference proteome</keyword>
<dbReference type="NCBIfam" id="TIGR04022">
    <property type="entry name" value="sulfur_SfnB"/>
    <property type="match status" value="1"/>
</dbReference>
<dbReference type="GO" id="GO:0033539">
    <property type="term" value="P:fatty acid beta-oxidation using acyl-CoA dehydrogenase"/>
    <property type="evidence" value="ECO:0007669"/>
    <property type="project" value="TreeGrafter"/>
</dbReference>
<dbReference type="InterPro" id="IPR050741">
    <property type="entry name" value="Acyl-CoA_dehydrogenase"/>
</dbReference>
<protein>
    <submittedName>
        <fullName evidence="5">Sulfur acquisition oxidoreductase, SfnB family</fullName>
    </submittedName>
</protein>
<dbReference type="GO" id="GO:0003995">
    <property type="term" value="F:acyl-CoA dehydrogenase activity"/>
    <property type="evidence" value="ECO:0007669"/>
    <property type="project" value="TreeGrafter"/>
</dbReference>
<dbReference type="InterPro" id="IPR036250">
    <property type="entry name" value="AcylCo_DH-like_C"/>
</dbReference>
<dbReference type="SUPFAM" id="SSF47203">
    <property type="entry name" value="Acyl-CoA dehydrogenase C-terminal domain-like"/>
    <property type="match status" value="1"/>
</dbReference>
<evidence type="ECO:0000256" key="2">
    <source>
        <dbReference type="ARBA" id="ARBA00049661"/>
    </source>
</evidence>
<sequence length="430" mass="46418">MGGRVSPLSVRTIMSTLESPSAEAPLPRRPDPARVQRIAGDAQAIAAAHALAERFAAGASERDRQRLLPWAELDLWSESGLGAITVPREFGGADVSYATLAEVFVILCAADPALGQIPQNHFGVLGVLREIGTPAQKARLYGEVLAGQRLGNAGPERRSANVRTILQGTTRLTATPDGLRLDGQRFYSTGALFAHRVPTRATDDEGRAVQVWAPRDAPGLTVVDDWNSFGQRTTASGTVTFRQVPVDPQDVLPIWQLAERPGLFGPTSQLIQAAIDQGIAQAAVADTLAFVRERARPWVDSGLEHATDDPYIIADVGRLQIDLHAAHEVLQEAGHTLDALAAAPSLDAEASARASVAVAEAKILTTRIALEASEKLFELAGSSSTRAAHNLDRHWRNARTHTLHDPVRWKLHLLGNYHLNQVLPARHSWN</sequence>
<dbReference type="PANTHER" id="PTHR48083:SF19">
    <property type="entry name" value="FLAVIN-DEPENDENT MONOOXYGENASE, OXYGENASE SUBUNIT HSAA"/>
    <property type="match status" value="1"/>
</dbReference>
<dbReference type="SUPFAM" id="SSF56645">
    <property type="entry name" value="Acyl-CoA dehydrogenase NM domain-like"/>
    <property type="match status" value="1"/>
</dbReference>
<dbReference type="Proteomes" id="UP000185151">
    <property type="component" value="Unassembled WGS sequence"/>
</dbReference>